<feature type="compositionally biased region" description="Basic and acidic residues" evidence="1">
    <location>
        <begin position="1"/>
        <end position="15"/>
    </location>
</feature>
<dbReference type="Proteomes" id="UP000000740">
    <property type="component" value="Chromosome 1"/>
</dbReference>
<reference evidence="3 4" key="1">
    <citation type="journal article" date="2016" name="Stand. Genomic Sci.">
        <title>Complete genome sequence of the Antarctic Halorubrum lacusprofundi type strain ACAM 34.</title>
        <authorList>
            <person name="Anderson I.J."/>
            <person name="DasSarma P."/>
            <person name="Lucas S."/>
            <person name="Copeland A."/>
            <person name="Lapidus A."/>
            <person name="Del Rio T.G."/>
            <person name="Tice H."/>
            <person name="Dalin E."/>
            <person name="Bruce D.C."/>
            <person name="Goodwin L."/>
            <person name="Pitluck S."/>
            <person name="Sims D."/>
            <person name="Brettin T.S."/>
            <person name="Detter J.C."/>
            <person name="Han C.S."/>
            <person name="Larimer F."/>
            <person name="Hauser L."/>
            <person name="Land M."/>
            <person name="Ivanova N."/>
            <person name="Richardson P."/>
            <person name="Cavicchioli R."/>
            <person name="DasSarma S."/>
            <person name="Woese C.R."/>
            <person name="Kyrpides N.C."/>
        </authorList>
    </citation>
    <scope>NUCLEOTIDE SEQUENCE [LARGE SCALE GENOMIC DNA]</scope>
    <source>
        <strain evidence="4">ATCC 49239 / DSM 5036 / JCM 8891 / ACAM 34</strain>
    </source>
</reference>
<feature type="region of interest" description="Disordered" evidence="1">
    <location>
        <begin position="1"/>
        <end position="24"/>
    </location>
</feature>
<feature type="region of interest" description="Disordered" evidence="1">
    <location>
        <begin position="90"/>
        <end position="120"/>
    </location>
</feature>
<protein>
    <recommendedName>
        <fullName evidence="2">HTH marR-type domain-containing protein</fullName>
    </recommendedName>
</protein>
<dbReference type="HOGENOM" id="CLU_142662_0_0_2"/>
<dbReference type="InterPro" id="IPR000835">
    <property type="entry name" value="HTH_MarR-typ"/>
</dbReference>
<evidence type="ECO:0000313" key="4">
    <source>
        <dbReference type="Proteomes" id="UP000000740"/>
    </source>
</evidence>
<dbReference type="GO" id="GO:0003700">
    <property type="term" value="F:DNA-binding transcription factor activity"/>
    <property type="evidence" value="ECO:0007669"/>
    <property type="project" value="InterPro"/>
</dbReference>
<evidence type="ECO:0000313" key="3">
    <source>
        <dbReference type="EMBL" id="ACM57023.1"/>
    </source>
</evidence>
<feature type="compositionally biased region" description="Basic and acidic residues" evidence="1">
    <location>
        <begin position="108"/>
        <end position="120"/>
    </location>
</feature>
<organism evidence="3 4">
    <name type="scientific">Halorubrum lacusprofundi (strain ATCC 49239 / DSM 5036 / JCM 8891 / ACAM 34)</name>
    <dbReference type="NCBI Taxonomy" id="416348"/>
    <lineage>
        <taxon>Archaea</taxon>
        <taxon>Methanobacteriati</taxon>
        <taxon>Methanobacteriota</taxon>
        <taxon>Stenosarchaea group</taxon>
        <taxon>Halobacteria</taxon>
        <taxon>Halobacteriales</taxon>
        <taxon>Haloferacaceae</taxon>
        <taxon>Halorubrum</taxon>
    </lineage>
</organism>
<name>B9LNT5_HALLT</name>
<evidence type="ECO:0000256" key="1">
    <source>
        <dbReference type="SAM" id="MobiDB-lite"/>
    </source>
</evidence>
<evidence type="ECO:0000259" key="2">
    <source>
        <dbReference type="Pfam" id="PF12802"/>
    </source>
</evidence>
<dbReference type="eggNOG" id="arCOG02749">
    <property type="taxonomic scope" value="Archaea"/>
</dbReference>
<dbReference type="KEGG" id="hla:Hlac_1435"/>
<dbReference type="Gene3D" id="1.10.10.10">
    <property type="entry name" value="Winged helix-like DNA-binding domain superfamily/Winged helix DNA-binding domain"/>
    <property type="match status" value="1"/>
</dbReference>
<dbReference type="GeneID" id="7400262"/>
<dbReference type="InterPro" id="IPR036388">
    <property type="entry name" value="WH-like_DNA-bd_sf"/>
</dbReference>
<dbReference type="Pfam" id="PF12802">
    <property type="entry name" value="MarR_2"/>
    <property type="match status" value="1"/>
</dbReference>
<dbReference type="EMBL" id="CP001365">
    <property type="protein sequence ID" value="ACM57023.1"/>
    <property type="molecule type" value="Genomic_DNA"/>
</dbReference>
<accession>B9LNT5</accession>
<dbReference type="InterPro" id="IPR036390">
    <property type="entry name" value="WH_DNA-bd_sf"/>
</dbReference>
<proteinExistence type="predicted"/>
<dbReference type="AlphaFoldDB" id="B9LNT5"/>
<keyword evidence="4" id="KW-1185">Reference proteome</keyword>
<sequence>MPISADRFDSMRDPDDGPTPGTNAHEVLSFLEDHADEAFTQSEIADATGIAKGSVGPTLARLHEGGRVDHKGIYWRISDHVRSLDATGAHAGVTAASREDEQPTYDDWQEHAVDPRTDRE</sequence>
<dbReference type="SUPFAM" id="SSF46785">
    <property type="entry name" value="Winged helix' DNA-binding domain"/>
    <property type="match status" value="1"/>
</dbReference>
<dbReference type="RefSeq" id="WP_015910165.1">
    <property type="nucleotide sequence ID" value="NC_012029.1"/>
</dbReference>
<feature type="domain" description="HTH marR-type" evidence="2">
    <location>
        <begin position="24"/>
        <end position="69"/>
    </location>
</feature>
<gene>
    <name evidence="3" type="ordered locus">Hlac_1435</name>
</gene>